<sequence>MAIPNLVKLLTPHVWTGPIALRVPAPDFGLLTRWMDHQKHLFELARLARHHPRLLEDAGLDPEEVRAALKGTWHEVGTHQRPHDGL</sequence>
<keyword evidence="2" id="KW-1185">Reference proteome</keyword>
<dbReference type="AlphaFoldDB" id="G4R6D6"/>
<dbReference type="Proteomes" id="UP000008850">
    <property type="component" value="Chromosome"/>
</dbReference>
<organism evidence="1 2">
    <name type="scientific">Pelagibacterium halotolerans (strain DSM 22347 / JCM 15775 / CGMCC 1.7692 / B2)</name>
    <dbReference type="NCBI Taxonomy" id="1082931"/>
    <lineage>
        <taxon>Bacteria</taxon>
        <taxon>Pseudomonadati</taxon>
        <taxon>Pseudomonadota</taxon>
        <taxon>Alphaproteobacteria</taxon>
        <taxon>Hyphomicrobiales</taxon>
        <taxon>Devosiaceae</taxon>
        <taxon>Pelagibacterium</taxon>
    </lineage>
</organism>
<name>G4R6D6_PELHB</name>
<dbReference type="KEGG" id="phl:KKY_3212"/>
<evidence type="ECO:0000313" key="1">
    <source>
        <dbReference type="EMBL" id="AEQ53201.1"/>
    </source>
</evidence>
<evidence type="ECO:0000313" key="2">
    <source>
        <dbReference type="Proteomes" id="UP000008850"/>
    </source>
</evidence>
<reference evidence="1 2" key="1">
    <citation type="journal article" date="2012" name="J. Bacteriol.">
        <title>Complete genome sequence of Pelagibacterium halotolerans B2T.</title>
        <authorList>
            <person name="Huo Y.Y."/>
            <person name="Cheng H."/>
            <person name="Han X.F."/>
            <person name="Jiang X.W."/>
            <person name="Sun C."/>
            <person name="Zhang X.Q."/>
            <person name="Zhu X.F."/>
            <person name="Liu Y.F."/>
            <person name="Li P.F."/>
            <person name="Ni P.X."/>
            <person name="Wu M."/>
        </authorList>
    </citation>
    <scope>NUCLEOTIDE SEQUENCE [LARGE SCALE GENOMIC DNA]</scope>
    <source>
        <strain evidence="2">DSM 22347 / JCM 15775 / CGMCC 1.7692 / B2</strain>
    </source>
</reference>
<accession>G4R6D6</accession>
<dbReference type="HOGENOM" id="CLU_2495108_0_0_5"/>
<protein>
    <submittedName>
        <fullName evidence="1">Uncharacterized protein</fullName>
    </submittedName>
</protein>
<dbReference type="RefSeq" id="WP_014132347.1">
    <property type="nucleotide sequence ID" value="NC_016078.1"/>
</dbReference>
<dbReference type="EMBL" id="CP003075">
    <property type="protein sequence ID" value="AEQ53201.1"/>
    <property type="molecule type" value="Genomic_DNA"/>
</dbReference>
<proteinExistence type="predicted"/>
<gene>
    <name evidence="1" type="ordered locus">KKY_3212</name>
</gene>